<gene>
    <name evidence="1" type="ORF">M8744_10865</name>
</gene>
<protein>
    <submittedName>
        <fullName evidence="1">Lipid A deacylase LpxR family protein</fullName>
    </submittedName>
</protein>
<evidence type="ECO:0000313" key="1">
    <source>
        <dbReference type="EMBL" id="MCM2562644.1"/>
    </source>
</evidence>
<keyword evidence="2" id="KW-1185">Reference proteome</keyword>
<dbReference type="Proteomes" id="UP001203036">
    <property type="component" value="Unassembled WGS sequence"/>
</dbReference>
<dbReference type="EMBL" id="JAMQGO010000006">
    <property type="protein sequence ID" value="MCM2562644.1"/>
    <property type="molecule type" value="Genomic_DNA"/>
</dbReference>
<sequence length="237" mass="25285">MIRFFAAILVGCLGVVSTASAEEARRYLGQGLLLTNDSFGDFKDRWRTGSIQASHVWGPTWSGQMPQRFGQLIELRWGGQVMAPASLSAPNPTDRPYAGALFAGLHTHFRRGAADMSLGTDLVMTGPQTGLDDLQQSLHDLLGVAGPSPGVRANQIDDGLHPTLVFEIGRDISLGSSATLHPFVEGRWGDETLVRAGADLVFGQVGQGALMVRDMVSGHRYRAVQPSFRGGGAGAWG</sequence>
<organism evidence="1 2">
    <name type="scientific">Lutimaribacter degradans</name>
    <dbReference type="NCBI Taxonomy" id="2945989"/>
    <lineage>
        <taxon>Bacteria</taxon>
        <taxon>Pseudomonadati</taxon>
        <taxon>Pseudomonadota</taxon>
        <taxon>Alphaproteobacteria</taxon>
        <taxon>Rhodobacterales</taxon>
        <taxon>Roseobacteraceae</taxon>
        <taxon>Lutimaribacter</taxon>
    </lineage>
</organism>
<proteinExistence type="predicted"/>
<accession>A0ACC5ZYL8</accession>
<name>A0ACC5ZYL8_9RHOB</name>
<reference evidence="1" key="1">
    <citation type="submission" date="2022-06" db="EMBL/GenBank/DDBJ databases">
        <title>Lutimaribacter sp. EGI FJ00013, a novel bacterium isolated from a salt lake sediment enrichment.</title>
        <authorList>
            <person name="Gao L."/>
            <person name="Fang B.-Z."/>
            <person name="Li W.-J."/>
        </authorList>
    </citation>
    <scope>NUCLEOTIDE SEQUENCE</scope>
    <source>
        <strain evidence="1">EGI FJ00013</strain>
    </source>
</reference>
<evidence type="ECO:0000313" key="2">
    <source>
        <dbReference type="Proteomes" id="UP001203036"/>
    </source>
</evidence>
<comment type="caution">
    <text evidence="1">The sequence shown here is derived from an EMBL/GenBank/DDBJ whole genome shotgun (WGS) entry which is preliminary data.</text>
</comment>